<organism evidence="1 2">
    <name type="scientific">Candidatus Rhodobacter oscarellae</name>
    <dbReference type="NCBI Taxonomy" id="1675527"/>
    <lineage>
        <taxon>Bacteria</taxon>
        <taxon>Pseudomonadati</taxon>
        <taxon>Pseudomonadota</taxon>
        <taxon>Alphaproteobacteria</taxon>
        <taxon>Rhodobacterales</taxon>
        <taxon>Rhodobacter group</taxon>
        <taxon>Rhodobacter</taxon>
    </lineage>
</organism>
<protein>
    <submittedName>
        <fullName evidence="1">Uncharacterized protein</fullName>
    </submittedName>
</protein>
<dbReference type="AlphaFoldDB" id="A0A0J9E291"/>
<reference evidence="1 2" key="1">
    <citation type="submission" date="2015-06" db="EMBL/GenBank/DDBJ databases">
        <title>Draft genome sequence of an Alphaproteobacteria species associated to the Mediterranean sponge Oscarella lobularis.</title>
        <authorList>
            <person name="Jourda C."/>
            <person name="Santini S."/>
            <person name="Claverie J.-M."/>
        </authorList>
    </citation>
    <scope>NUCLEOTIDE SEQUENCE [LARGE SCALE GENOMIC DNA]</scope>
    <source>
        <strain evidence="1">IGS</strain>
    </source>
</reference>
<dbReference type="EMBL" id="LFTY01000002">
    <property type="protein sequence ID" value="KMW56807.1"/>
    <property type="molecule type" value="Genomic_DNA"/>
</dbReference>
<dbReference type="Proteomes" id="UP000037178">
    <property type="component" value="Unassembled WGS sequence"/>
</dbReference>
<gene>
    <name evidence="1" type="ORF">AIOL_001763</name>
</gene>
<proteinExistence type="predicted"/>
<evidence type="ECO:0000313" key="1">
    <source>
        <dbReference type="EMBL" id="KMW56807.1"/>
    </source>
</evidence>
<evidence type="ECO:0000313" key="2">
    <source>
        <dbReference type="Proteomes" id="UP000037178"/>
    </source>
</evidence>
<keyword evidence="2" id="KW-1185">Reference proteome</keyword>
<accession>A0A0J9E291</accession>
<sequence length="54" mass="5578">MVPLGAIEFGVNPTVKAGCAQLGEPAAATATKKIAESALFSLEKIDIRAPKSKH</sequence>
<comment type="caution">
    <text evidence="1">The sequence shown here is derived from an EMBL/GenBank/DDBJ whole genome shotgun (WGS) entry which is preliminary data.</text>
</comment>
<name>A0A0J9E291_9RHOB</name>